<dbReference type="PANTHER" id="PTHR13847:SF281">
    <property type="entry name" value="FAD DEPENDENT OXIDOREDUCTASE DOMAIN-CONTAINING PROTEIN"/>
    <property type="match status" value="1"/>
</dbReference>
<dbReference type="EMBL" id="QGLE01000014">
    <property type="protein sequence ID" value="PWR18546.1"/>
    <property type="molecule type" value="Genomic_DNA"/>
</dbReference>
<proteinExistence type="predicted"/>
<comment type="caution">
    <text evidence="3">The sequence shown here is derived from an EMBL/GenBank/DDBJ whole genome shotgun (WGS) entry which is preliminary data.</text>
</comment>
<evidence type="ECO:0000259" key="2">
    <source>
        <dbReference type="Pfam" id="PF01266"/>
    </source>
</evidence>
<name>A0A317DXG3_9PROT</name>
<gene>
    <name evidence="3" type="ORF">DKG74_19135</name>
</gene>
<protein>
    <submittedName>
        <fullName evidence="3">FAD-dependent oxidoreductase</fullName>
    </submittedName>
</protein>
<accession>A0A317DXG3</accession>
<reference evidence="3 4" key="1">
    <citation type="submission" date="2018-05" db="EMBL/GenBank/DDBJ databases">
        <title>Zavarzinia sp. HR-AS.</title>
        <authorList>
            <person name="Lee Y."/>
            <person name="Jeon C.O."/>
        </authorList>
    </citation>
    <scope>NUCLEOTIDE SEQUENCE [LARGE SCALE GENOMIC DNA]</scope>
    <source>
        <strain evidence="3 4">HR-AS</strain>
    </source>
</reference>
<dbReference type="AlphaFoldDB" id="A0A317DXG3"/>
<organism evidence="3 4">
    <name type="scientific">Zavarzinia aquatilis</name>
    <dbReference type="NCBI Taxonomy" id="2211142"/>
    <lineage>
        <taxon>Bacteria</taxon>
        <taxon>Pseudomonadati</taxon>
        <taxon>Pseudomonadota</taxon>
        <taxon>Alphaproteobacteria</taxon>
        <taxon>Rhodospirillales</taxon>
        <taxon>Zavarziniaceae</taxon>
        <taxon>Zavarzinia</taxon>
    </lineage>
</organism>
<dbReference type="OrthoDB" id="9806601at2"/>
<feature type="domain" description="FAD dependent oxidoreductase" evidence="2">
    <location>
        <begin position="29"/>
        <end position="379"/>
    </location>
</feature>
<evidence type="ECO:0000256" key="1">
    <source>
        <dbReference type="ARBA" id="ARBA00023002"/>
    </source>
</evidence>
<dbReference type="Gene3D" id="3.50.50.60">
    <property type="entry name" value="FAD/NAD(P)-binding domain"/>
    <property type="match status" value="1"/>
</dbReference>
<dbReference type="GO" id="GO:0005737">
    <property type="term" value="C:cytoplasm"/>
    <property type="evidence" value="ECO:0007669"/>
    <property type="project" value="TreeGrafter"/>
</dbReference>
<dbReference type="InterPro" id="IPR036188">
    <property type="entry name" value="FAD/NAD-bd_sf"/>
</dbReference>
<dbReference type="SUPFAM" id="SSF51905">
    <property type="entry name" value="FAD/NAD(P)-binding domain"/>
    <property type="match status" value="1"/>
</dbReference>
<dbReference type="Gene3D" id="3.30.9.10">
    <property type="entry name" value="D-Amino Acid Oxidase, subunit A, domain 2"/>
    <property type="match status" value="1"/>
</dbReference>
<dbReference type="Proteomes" id="UP000245461">
    <property type="component" value="Unassembled WGS sequence"/>
</dbReference>
<keyword evidence="4" id="KW-1185">Reference proteome</keyword>
<dbReference type="InterPro" id="IPR006076">
    <property type="entry name" value="FAD-dep_OxRdtase"/>
</dbReference>
<dbReference type="GO" id="GO:0016491">
    <property type="term" value="F:oxidoreductase activity"/>
    <property type="evidence" value="ECO:0007669"/>
    <property type="project" value="UniProtKB-KW"/>
</dbReference>
<evidence type="ECO:0000313" key="4">
    <source>
        <dbReference type="Proteomes" id="UP000245461"/>
    </source>
</evidence>
<evidence type="ECO:0000313" key="3">
    <source>
        <dbReference type="EMBL" id="PWR18546.1"/>
    </source>
</evidence>
<dbReference type="PANTHER" id="PTHR13847">
    <property type="entry name" value="SARCOSINE DEHYDROGENASE-RELATED"/>
    <property type="match status" value="1"/>
</dbReference>
<keyword evidence="1" id="KW-0560">Oxidoreductase</keyword>
<sequence>MTGYEASYYVSSRNASPIRPALRGRVSADVCVVGGGYTGLSAALELAERGFRVVLLEAERVGWGASGRNGGQMLNGLNPGVASIEKMLGEAASRAIWDMTVEATDIVRRRIQRHAIECDWQPGYVHAATKPSHYAAMLEDVELMARKYGYGDLTPLDRSELAAQVVSDRFHGGVLDFGSGHLHPLNFALGLAAAAEREGVALHEASRVTEIREGARPLVVTRDGEVDCATVVLAANAYVGSLRPKLARTIMPVATFIIATEPLGDRAQRLIPGRACISDSNFVLNYFRLSADNRMLFGGGASYSGRTGPHEPLIMRAKMARTFPELRDVKVEHFWGGLVDITVNRLPDFGRLGSNIYYAQGFSGHGIALTNLAGKLLAEAISGDAGRFDVFSRIRHRPFPGGRLLRTPLLMAAMMWFRLRDILS</sequence>
<dbReference type="Pfam" id="PF01266">
    <property type="entry name" value="DAO"/>
    <property type="match status" value="1"/>
</dbReference>